<evidence type="ECO:0000259" key="11">
    <source>
        <dbReference type="PROSITE" id="PS51278"/>
    </source>
</evidence>
<dbReference type="Gene3D" id="3.60.20.10">
    <property type="entry name" value="Glutamine Phosphoribosylpyrophosphate, subunit 1, domain 1"/>
    <property type="match status" value="1"/>
</dbReference>
<dbReference type="HAMAP" id="MF_00164">
    <property type="entry name" value="GlmS"/>
    <property type="match status" value="1"/>
</dbReference>
<feature type="active site" description="Nucleophile; for GATase activity" evidence="10">
    <location>
        <position position="2"/>
    </location>
</feature>
<evidence type="ECO:0000256" key="2">
    <source>
        <dbReference type="ARBA" id="ARBA00004496"/>
    </source>
</evidence>
<keyword evidence="7 10" id="KW-0808">Transferase</keyword>
<feature type="domain" description="SIS" evidence="12">
    <location>
        <begin position="454"/>
        <end position="596"/>
    </location>
</feature>
<proteinExistence type="inferred from homology"/>
<feature type="domain" description="Glutamine amidotransferase type-2" evidence="11">
    <location>
        <begin position="2"/>
        <end position="217"/>
    </location>
</feature>
<dbReference type="EC" id="2.6.1.16" evidence="3 10"/>
<dbReference type="AlphaFoldDB" id="A0A366WJY6"/>
<dbReference type="NCBIfam" id="NF001484">
    <property type="entry name" value="PRK00331.1"/>
    <property type="match status" value="1"/>
</dbReference>
<dbReference type="InterPro" id="IPR005855">
    <property type="entry name" value="GFAT"/>
</dbReference>
<accession>A0A366WJY6</accession>
<dbReference type="Gene3D" id="3.40.50.10490">
    <property type="entry name" value="Glucose-6-phosphate isomerase like protein, domain 1"/>
    <property type="match status" value="2"/>
</dbReference>
<keyword evidence="6 10" id="KW-0032">Aminotransferase</keyword>
<dbReference type="CDD" id="cd05009">
    <property type="entry name" value="SIS_GlmS_GlmD_2"/>
    <property type="match status" value="1"/>
</dbReference>
<keyword evidence="5 10" id="KW-0963">Cytoplasm</keyword>
<evidence type="ECO:0000256" key="7">
    <source>
        <dbReference type="ARBA" id="ARBA00022679"/>
    </source>
</evidence>
<dbReference type="EMBL" id="QOCE01000052">
    <property type="protein sequence ID" value="RBW50305.1"/>
    <property type="molecule type" value="Genomic_DNA"/>
</dbReference>
<dbReference type="RefSeq" id="WP_113825751.1">
    <property type="nucleotide sequence ID" value="NZ_QOCE01000052.1"/>
</dbReference>
<dbReference type="SUPFAM" id="SSF56235">
    <property type="entry name" value="N-terminal nucleophile aminohydrolases (Ntn hydrolases)"/>
    <property type="match status" value="1"/>
</dbReference>
<dbReference type="InterPro" id="IPR047084">
    <property type="entry name" value="GFAT_N"/>
</dbReference>
<dbReference type="CDD" id="cd00714">
    <property type="entry name" value="GFAT"/>
    <property type="match status" value="1"/>
</dbReference>
<dbReference type="Pfam" id="PF01380">
    <property type="entry name" value="SIS"/>
    <property type="match status" value="2"/>
</dbReference>
<dbReference type="FunFam" id="3.60.20.10:FF:000006">
    <property type="entry name" value="Glutamine--fructose-6-phosphate aminotransferase [isomerizing]"/>
    <property type="match status" value="1"/>
</dbReference>
<dbReference type="NCBIfam" id="TIGR01135">
    <property type="entry name" value="glmS"/>
    <property type="match status" value="1"/>
</dbReference>
<comment type="catalytic activity">
    <reaction evidence="1 10">
        <text>D-fructose 6-phosphate + L-glutamine = D-glucosamine 6-phosphate + L-glutamate</text>
        <dbReference type="Rhea" id="RHEA:13237"/>
        <dbReference type="ChEBI" id="CHEBI:29985"/>
        <dbReference type="ChEBI" id="CHEBI:58359"/>
        <dbReference type="ChEBI" id="CHEBI:58725"/>
        <dbReference type="ChEBI" id="CHEBI:61527"/>
        <dbReference type="EC" id="2.6.1.16"/>
    </reaction>
</comment>
<evidence type="ECO:0000256" key="9">
    <source>
        <dbReference type="ARBA" id="ARBA00022962"/>
    </source>
</evidence>
<dbReference type="Pfam" id="PF13522">
    <property type="entry name" value="GATase_6"/>
    <property type="match status" value="1"/>
</dbReference>
<dbReference type="GO" id="GO:0097367">
    <property type="term" value="F:carbohydrate derivative binding"/>
    <property type="evidence" value="ECO:0007669"/>
    <property type="project" value="InterPro"/>
</dbReference>
<dbReference type="GO" id="GO:0006047">
    <property type="term" value="P:UDP-N-acetylglucosamine metabolic process"/>
    <property type="evidence" value="ECO:0007669"/>
    <property type="project" value="TreeGrafter"/>
</dbReference>
<dbReference type="GO" id="GO:0004360">
    <property type="term" value="F:glutamine-fructose-6-phosphate transaminase (isomerizing) activity"/>
    <property type="evidence" value="ECO:0007669"/>
    <property type="project" value="UniProtKB-UniRule"/>
</dbReference>
<evidence type="ECO:0000256" key="8">
    <source>
        <dbReference type="ARBA" id="ARBA00022737"/>
    </source>
</evidence>
<dbReference type="CDD" id="cd05008">
    <property type="entry name" value="SIS_GlmS_GlmD_1"/>
    <property type="match status" value="1"/>
</dbReference>
<evidence type="ECO:0000256" key="5">
    <source>
        <dbReference type="ARBA" id="ARBA00022490"/>
    </source>
</evidence>
<evidence type="ECO:0000256" key="3">
    <source>
        <dbReference type="ARBA" id="ARBA00012916"/>
    </source>
</evidence>
<name>A0A366WJY6_9RHOB</name>
<keyword evidence="9" id="KW-0315">Glutamine amidotransferase</keyword>
<evidence type="ECO:0000259" key="12">
    <source>
        <dbReference type="PROSITE" id="PS51464"/>
    </source>
</evidence>
<comment type="function">
    <text evidence="10">Catalyzes the first step in hexosamine metabolism, converting fructose-6P into glucosamine-6P using glutamine as a nitrogen source.</text>
</comment>
<evidence type="ECO:0000256" key="10">
    <source>
        <dbReference type="HAMAP-Rule" id="MF_00164"/>
    </source>
</evidence>
<evidence type="ECO:0000256" key="4">
    <source>
        <dbReference type="ARBA" id="ARBA00016090"/>
    </source>
</evidence>
<evidence type="ECO:0000256" key="1">
    <source>
        <dbReference type="ARBA" id="ARBA00001031"/>
    </source>
</evidence>
<dbReference type="PROSITE" id="PS51278">
    <property type="entry name" value="GATASE_TYPE_2"/>
    <property type="match status" value="1"/>
</dbReference>
<keyword evidence="8" id="KW-0677">Repeat</keyword>
<dbReference type="InterPro" id="IPR046348">
    <property type="entry name" value="SIS_dom_sf"/>
</dbReference>
<dbReference type="SUPFAM" id="SSF53697">
    <property type="entry name" value="SIS domain"/>
    <property type="match status" value="1"/>
</dbReference>
<dbReference type="GO" id="GO:0006002">
    <property type="term" value="P:fructose 6-phosphate metabolic process"/>
    <property type="evidence" value="ECO:0007669"/>
    <property type="project" value="TreeGrafter"/>
</dbReference>
<comment type="subunit">
    <text evidence="10">Homodimer.</text>
</comment>
<dbReference type="InterPro" id="IPR029055">
    <property type="entry name" value="Ntn_hydrolases_N"/>
</dbReference>
<comment type="subcellular location">
    <subcellularLocation>
        <location evidence="2 10">Cytoplasm</location>
    </subcellularLocation>
</comment>
<dbReference type="InterPro" id="IPR035490">
    <property type="entry name" value="GlmS/FrlB_SIS"/>
</dbReference>
<comment type="caution">
    <text evidence="13">The sequence shown here is derived from an EMBL/GenBank/DDBJ whole genome shotgun (WGS) entry which is preliminary data.</text>
</comment>
<dbReference type="InterPro" id="IPR001347">
    <property type="entry name" value="SIS_dom"/>
</dbReference>
<gene>
    <name evidence="10 13" type="primary">glmS</name>
    <name evidence="13" type="ORF">DS909_22060</name>
</gene>
<organism evidence="13 14">
    <name type="scientific">Phaeobacter gallaeciensis</name>
    <dbReference type="NCBI Taxonomy" id="60890"/>
    <lineage>
        <taxon>Bacteria</taxon>
        <taxon>Pseudomonadati</taxon>
        <taxon>Pseudomonadota</taxon>
        <taxon>Alphaproteobacteria</taxon>
        <taxon>Rhodobacterales</taxon>
        <taxon>Roseobacteraceae</taxon>
        <taxon>Phaeobacter</taxon>
    </lineage>
</organism>
<protein>
    <recommendedName>
        <fullName evidence="4 10">Glutamine--fructose-6-phosphate aminotransferase [isomerizing]</fullName>
        <ecNumber evidence="3 10">2.6.1.16</ecNumber>
    </recommendedName>
    <alternativeName>
        <fullName evidence="10">D-fructose-6-phosphate amidotransferase</fullName>
    </alternativeName>
    <alternativeName>
        <fullName evidence="10">GFAT</fullName>
    </alternativeName>
    <alternativeName>
        <fullName evidence="10">Glucosamine-6-phosphate synthase</fullName>
    </alternativeName>
    <alternativeName>
        <fullName evidence="10">Hexosephosphate aminotransferase</fullName>
    </alternativeName>
    <alternativeName>
        <fullName evidence="10">L-glutamine--D-fructose-6-phosphate amidotransferase</fullName>
    </alternativeName>
</protein>
<dbReference type="GO" id="GO:0006487">
    <property type="term" value="P:protein N-linked glycosylation"/>
    <property type="evidence" value="ECO:0007669"/>
    <property type="project" value="TreeGrafter"/>
</dbReference>
<dbReference type="OrthoDB" id="9761808at2"/>
<sequence length="606" mass="64844">MCGIVGVLGHHQAAPILVEGLKRLEYRGYDSAGIATVDAGRLDRRRALGKLINLNDLLVHEPLAGTSGIGHTRWATHGAATTENAHPHARGKVAVVHNGIIENFRELRAFLADKQMTAETETDTETVAMLCDWFLSQGSTPEEAAKATIARLEGAYALCFLFDGEEDLIVAARKGSPLAIGWGEGEMFVGSDALALAPMTDQITYLEEGDIAIVTRAGASFLDEAQQPVERVCKTVNVDASAADKGGYRHFMAKEIAEQSTVLGAAVKYYLSNREGQHTLETGLDFSGIDRVVMVACGTASLACFTAKYWFEQIAKLPVEVDIASEFRYREPPVSDRTLALFVSQSGETADTLAALRYCAGKVGKIVSIVNVAESSIARESDVVLPILAGPEIGVASTKAFTCQLMVLAALTLQAARQREVLDGAALAEHVDQLMRVPGQVADAMTCEPQVQAISAQLAQYKDAIFLGRGAMYPLALEGALKLKEISYIHAEGYASGELKHGPIALIDKDMPVVVLTPADNMFDKTVSNMEEVRARGGKIVMVSDAAGINKAGDGSWQTVAMPRVDGPFAPIVYAVAVQLLAYHTAVEKGTDVDQPRNLAKSVTVE</sequence>
<dbReference type="GO" id="GO:0005975">
    <property type="term" value="P:carbohydrate metabolic process"/>
    <property type="evidence" value="ECO:0007669"/>
    <property type="project" value="UniProtKB-UniRule"/>
</dbReference>
<dbReference type="PANTHER" id="PTHR10937:SF0">
    <property type="entry name" value="GLUTAMINE--FRUCTOSE-6-PHOSPHATE TRANSAMINASE (ISOMERIZING)"/>
    <property type="match status" value="1"/>
</dbReference>
<dbReference type="InterPro" id="IPR035466">
    <property type="entry name" value="GlmS/AgaS_SIS"/>
</dbReference>
<evidence type="ECO:0000313" key="14">
    <source>
        <dbReference type="Proteomes" id="UP000252706"/>
    </source>
</evidence>
<reference evidence="13 14" key="1">
    <citation type="submission" date="2018-07" db="EMBL/GenBank/DDBJ databases">
        <title>Modular assembly of carbohydrate-degrading microbial communities in the ocean.</title>
        <authorList>
            <person name="Enke T.N."/>
            <person name="Datta M.S."/>
            <person name="Schwartzman J.A."/>
            <person name="Cermak N."/>
            <person name="Schmitz D.A."/>
            <person name="Barrere J."/>
            <person name="Cordero O.X."/>
        </authorList>
    </citation>
    <scope>NUCLEOTIDE SEQUENCE [LARGE SCALE GENOMIC DNA]</scope>
    <source>
        <strain evidence="13 14">C3M10</strain>
    </source>
</reference>
<dbReference type="FunFam" id="3.40.50.10490:FF:000001">
    <property type="entry name" value="Glutamine--fructose-6-phosphate aminotransferase [isomerizing]"/>
    <property type="match status" value="1"/>
</dbReference>
<dbReference type="PROSITE" id="PS51464">
    <property type="entry name" value="SIS"/>
    <property type="match status" value="2"/>
</dbReference>
<feature type="initiator methionine" description="Removed" evidence="10">
    <location>
        <position position="1"/>
    </location>
</feature>
<dbReference type="PANTHER" id="PTHR10937">
    <property type="entry name" value="GLUCOSAMINE--FRUCTOSE-6-PHOSPHATE AMINOTRANSFERASE, ISOMERIZING"/>
    <property type="match status" value="1"/>
</dbReference>
<evidence type="ECO:0000313" key="13">
    <source>
        <dbReference type="EMBL" id="RBW50305.1"/>
    </source>
</evidence>
<dbReference type="InterPro" id="IPR017932">
    <property type="entry name" value="GATase_2_dom"/>
</dbReference>
<evidence type="ECO:0000256" key="6">
    <source>
        <dbReference type="ARBA" id="ARBA00022576"/>
    </source>
</evidence>
<dbReference type="Proteomes" id="UP000252706">
    <property type="component" value="Unassembled WGS sequence"/>
</dbReference>
<feature type="active site" description="For Fru-6P isomerization activity" evidence="10">
    <location>
        <position position="601"/>
    </location>
</feature>
<dbReference type="GO" id="GO:0005829">
    <property type="term" value="C:cytosol"/>
    <property type="evidence" value="ECO:0007669"/>
    <property type="project" value="TreeGrafter"/>
</dbReference>
<feature type="domain" description="SIS" evidence="12">
    <location>
        <begin position="282"/>
        <end position="421"/>
    </location>
</feature>